<evidence type="ECO:0000256" key="7">
    <source>
        <dbReference type="ARBA" id="ARBA00025803"/>
    </source>
</evidence>
<dbReference type="EMBL" id="JABCKV010000007">
    <property type="protein sequence ID" value="KAG5647758.1"/>
    <property type="molecule type" value="Genomic_DNA"/>
</dbReference>
<keyword evidence="3" id="KW-0808">Transferase</keyword>
<dbReference type="GO" id="GO:0006004">
    <property type="term" value="P:fucose metabolic process"/>
    <property type="evidence" value="ECO:0007669"/>
    <property type="project" value="UniProtKB-KW"/>
</dbReference>
<evidence type="ECO:0000256" key="1">
    <source>
        <dbReference type="ARBA" id="ARBA00004240"/>
    </source>
</evidence>
<reference evidence="10" key="1">
    <citation type="submission" date="2020-07" db="EMBL/GenBank/DDBJ databases">
        <authorList>
            <person name="Nieuwenhuis M."/>
            <person name="Van De Peppel L.J.J."/>
        </authorList>
    </citation>
    <scope>NUCLEOTIDE SEQUENCE</scope>
    <source>
        <strain evidence="10">AP01</strain>
        <tissue evidence="10">Mycelium</tissue>
    </source>
</reference>
<gene>
    <name evidence="10" type="ORF">DXG03_008481</name>
</gene>
<comment type="similarity">
    <text evidence="7">Belongs to the glycosyltransferase 68 family.</text>
</comment>
<evidence type="ECO:0000256" key="5">
    <source>
        <dbReference type="ARBA" id="ARBA00023253"/>
    </source>
</evidence>
<reference evidence="10" key="2">
    <citation type="submission" date="2021-10" db="EMBL/GenBank/DDBJ databases">
        <title>Phylogenomics reveals ancestral predisposition of the termite-cultivated fungus Termitomyces towards a domesticated lifestyle.</title>
        <authorList>
            <person name="Auxier B."/>
            <person name="Grum-Grzhimaylo A."/>
            <person name="Cardenas M.E."/>
            <person name="Lodge J.D."/>
            <person name="Laessoe T."/>
            <person name="Pedersen O."/>
            <person name="Smith M.E."/>
            <person name="Kuyper T.W."/>
            <person name="Franco-Molano E.A."/>
            <person name="Baroni T.J."/>
            <person name="Aanen D.K."/>
        </authorList>
    </citation>
    <scope>NUCLEOTIDE SEQUENCE</scope>
    <source>
        <strain evidence="10">AP01</strain>
        <tissue evidence="10">Mycelium</tissue>
    </source>
</reference>
<keyword evidence="11" id="KW-1185">Reference proteome</keyword>
<evidence type="ECO:0000256" key="6">
    <source>
        <dbReference type="ARBA" id="ARBA00023277"/>
    </source>
</evidence>
<keyword evidence="9" id="KW-0812">Transmembrane</keyword>
<comment type="caution">
    <text evidence="10">The sequence shown here is derived from an EMBL/GenBank/DDBJ whole genome shotgun (WGS) entry which is preliminary data.</text>
</comment>
<evidence type="ECO:0000256" key="8">
    <source>
        <dbReference type="ARBA" id="ARBA00026232"/>
    </source>
</evidence>
<proteinExistence type="inferred from homology"/>
<name>A0A9P7KEP5_9AGAR</name>
<keyword evidence="4" id="KW-0256">Endoplasmic reticulum</keyword>
<dbReference type="GO" id="GO:0005783">
    <property type="term" value="C:endoplasmic reticulum"/>
    <property type="evidence" value="ECO:0007669"/>
    <property type="project" value="UniProtKB-SubCell"/>
</dbReference>
<organism evidence="10 11">
    <name type="scientific">Asterophora parasitica</name>
    <dbReference type="NCBI Taxonomy" id="117018"/>
    <lineage>
        <taxon>Eukaryota</taxon>
        <taxon>Fungi</taxon>
        <taxon>Dikarya</taxon>
        <taxon>Basidiomycota</taxon>
        <taxon>Agaricomycotina</taxon>
        <taxon>Agaricomycetes</taxon>
        <taxon>Agaricomycetidae</taxon>
        <taxon>Agaricales</taxon>
        <taxon>Tricholomatineae</taxon>
        <taxon>Lyophyllaceae</taxon>
        <taxon>Asterophora</taxon>
    </lineage>
</organism>
<protein>
    <recommendedName>
        <fullName evidence="8">GDP-fucose protein O-fucosyltransferase 2</fullName>
    </recommendedName>
</protein>
<keyword evidence="6" id="KW-0119">Carbohydrate metabolism</keyword>
<keyword evidence="9" id="KW-0472">Membrane</keyword>
<evidence type="ECO:0000256" key="2">
    <source>
        <dbReference type="ARBA" id="ARBA00004922"/>
    </source>
</evidence>
<comment type="pathway">
    <text evidence="2">Protein modification; protein glycosylation.</text>
</comment>
<evidence type="ECO:0000313" key="10">
    <source>
        <dbReference type="EMBL" id="KAG5647758.1"/>
    </source>
</evidence>
<dbReference type="Proteomes" id="UP000775547">
    <property type="component" value="Unassembled WGS sequence"/>
</dbReference>
<sequence length="479" mass="54510">MHEDAESLLAHHPPQKHSAWARYTSIASKRRFLVAVFSFATVSFLALGFLRSPWTDQRSFTPILDPQTSTNSSTPTVALVDPHGPEANLIGAPTAHFRDNLRNDRKYITSWISAGWTNDVMTYINLIYLAMITDRIPVIPMFTPSHIGGAVPPIDFGLVFDVPRLRKALNIPVLEWHEVKDRASNEVEEIGCWNTWEAVQKNEHYPRRSHVPDHLKLDISYTKAPSWIKTIPNFDGDVHSSFWALAALAFPETRAENLVLPLESPTNHLLLPPDEHMLCYDYLYFTCANQPYEMEFDYSPAWRFVGQHLHWSPTIEQLANQYLRRSIGIAEDRPTPPASPWIAIHVRRGDFKVFCGEETTGCYASLEVIARRVEEVKAELLQRKGIMVEHVIMTSDERNATWWEEVKGHGWYGVDHSQTADVLGPWYPVLIDAAIQSLGVGFVGTDKSTMSNLARRRVESWTDGATRIYKWGTPNADDH</sequence>
<keyword evidence="9" id="KW-1133">Transmembrane helix</keyword>
<dbReference type="GO" id="GO:0046922">
    <property type="term" value="F:peptide-O-fucosyltransferase activity"/>
    <property type="evidence" value="ECO:0007669"/>
    <property type="project" value="InterPro"/>
</dbReference>
<dbReference type="PANTHER" id="PTHR13398">
    <property type="entry name" value="GDP-FUCOSE PROTEIN O-FUCOSYLTRANSFERASE 2"/>
    <property type="match status" value="1"/>
</dbReference>
<feature type="transmembrane region" description="Helical" evidence="9">
    <location>
        <begin position="32"/>
        <end position="50"/>
    </location>
</feature>
<dbReference type="Gene3D" id="3.40.50.11350">
    <property type="match status" value="1"/>
</dbReference>
<comment type="subcellular location">
    <subcellularLocation>
        <location evidence="1">Endoplasmic reticulum</location>
    </subcellularLocation>
</comment>
<dbReference type="PANTHER" id="PTHR13398:SF0">
    <property type="entry name" value="GDP-FUCOSE PROTEIN O-FUCOSYLTRANSFERASE 2"/>
    <property type="match status" value="1"/>
</dbReference>
<dbReference type="CDD" id="cd11296">
    <property type="entry name" value="O-FucT_like"/>
    <property type="match status" value="1"/>
</dbReference>
<evidence type="ECO:0000256" key="4">
    <source>
        <dbReference type="ARBA" id="ARBA00022824"/>
    </source>
</evidence>
<evidence type="ECO:0000256" key="3">
    <source>
        <dbReference type="ARBA" id="ARBA00022679"/>
    </source>
</evidence>
<evidence type="ECO:0000256" key="9">
    <source>
        <dbReference type="SAM" id="Phobius"/>
    </source>
</evidence>
<dbReference type="InterPro" id="IPR019378">
    <property type="entry name" value="GDP-Fuc_O-FucTrfase"/>
</dbReference>
<evidence type="ECO:0000313" key="11">
    <source>
        <dbReference type="Proteomes" id="UP000775547"/>
    </source>
</evidence>
<dbReference type="OrthoDB" id="423313at2759"/>
<accession>A0A9P7KEP5</accession>
<dbReference type="Pfam" id="PF10250">
    <property type="entry name" value="O-FucT"/>
    <property type="match status" value="1"/>
</dbReference>
<keyword evidence="5" id="KW-0294">Fucose metabolism</keyword>
<dbReference type="AlphaFoldDB" id="A0A9P7KEP5"/>
<dbReference type="InterPro" id="IPR045130">
    <property type="entry name" value="OFUT2-like"/>
</dbReference>